<keyword evidence="1" id="KW-1133">Transmembrane helix</keyword>
<gene>
    <name evidence="2" type="ORF">METZ01_LOCUS394263</name>
</gene>
<feature type="non-terminal residue" evidence="2">
    <location>
        <position position="86"/>
    </location>
</feature>
<protein>
    <submittedName>
        <fullName evidence="2">Uncharacterized protein</fullName>
    </submittedName>
</protein>
<name>A0A382V4I4_9ZZZZ</name>
<keyword evidence="1" id="KW-0472">Membrane</keyword>
<evidence type="ECO:0000256" key="1">
    <source>
        <dbReference type="SAM" id="Phobius"/>
    </source>
</evidence>
<dbReference type="AlphaFoldDB" id="A0A382V4I4"/>
<dbReference type="EMBL" id="UINC01149128">
    <property type="protein sequence ID" value="SVD41409.1"/>
    <property type="molecule type" value="Genomic_DNA"/>
</dbReference>
<keyword evidence="1" id="KW-0812">Transmembrane</keyword>
<evidence type="ECO:0000313" key="2">
    <source>
        <dbReference type="EMBL" id="SVD41409.1"/>
    </source>
</evidence>
<feature type="transmembrane region" description="Helical" evidence="1">
    <location>
        <begin position="6"/>
        <end position="24"/>
    </location>
</feature>
<proteinExistence type="predicted"/>
<sequence length="86" mass="9642">VTNWKLVLLIILVVMVLVGVPGYGDFRETFGNLSRFPITYLLGALGLAAMNYALRYLRWSYYLNVLNIRVPLGLNCLVFLSGLAMS</sequence>
<organism evidence="2">
    <name type="scientific">marine metagenome</name>
    <dbReference type="NCBI Taxonomy" id="408172"/>
    <lineage>
        <taxon>unclassified sequences</taxon>
        <taxon>metagenomes</taxon>
        <taxon>ecological metagenomes</taxon>
    </lineage>
</organism>
<feature type="non-terminal residue" evidence="2">
    <location>
        <position position="1"/>
    </location>
</feature>
<accession>A0A382V4I4</accession>
<reference evidence="2" key="1">
    <citation type="submission" date="2018-05" db="EMBL/GenBank/DDBJ databases">
        <authorList>
            <person name="Lanie J.A."/>
            <person name="Ng W.-L."/>
            <person name="Kazmierczak K.M."/>
            <person name="Andrzejewski T.M."/>
            <person name="Davidsen T.M."/>
            <person name="Wayne K.J."/>
            <person name="Tettelin H."/>
            <person name="Glass J.I."/>
            <person name="Rusch D."/>
            <person name="Podicherti R."/>
            <person name="Tsui H.-C.T."/>
            <person name="Winkler M.E."/>
        </authorList>
    </citation>
    <scope>NUCLEOTIDE SEQUENCE</scope>
</reference>
<feature type="transmembrane region" description="Helical" evidence="1">
    <location>
        <begin position="66"/>
        <end position="85"/>
    </location>
</feature>
<feature type="transmembrane region" description="Helical" evidence="1">
    <location>
        <begin position="36"/>
        <end position="54"/>
    </location>
</feature>